<dbReference type="CDD" id="cd00167">
    <property type="entry name" value="SANT"/>
    <property type="match status" value="1"/>
</dbReference>
<dbReference type="EMBL" id="JBEAFC010000010">
    <property type="protein sequence ID" value="KAL1538106.1"/>
    <property type="molecule type" value="Genomic_DNA"/>
</dbReference>
<feature type="region of interest" description="Disordered" evidence="1">
    <location>
        <begin position="98"/>
        <end position="130"/>
    </location>
</feature>
<dbReference type="PANTHER" id="PTHR14000">
    <property type="entry name" value="FINGER CCCH DOMAIN PROTEIN, PUTATIVE (DUF3755)-RELATED"/>
    <property type="match status" value="1"/>
</dbReference>
<keyword evidence="3" id="KW-1185">Reference proteome</keyword>
<comment type="caution">
    <text evidence="2">The sequence shown here is derived from an EMBL/GenBank/DDBJ whole genome shotgun (WGS) entry which is preliminary data.</text>
</comment>
<evidence type="ECO:0008006" key="4">
    <source>
        <dbReference type="Google" id="ProtNLM"/>
    </source>
</evidence>
<gene>
    <name evidence="2" type="ORF">AAHA92_26888</name>
</gene>
<dbReference type="AlphaFoldDB" id="A0ABD1G4Y1"/>
<dbReference type="PANTHER" id="PTHR14000:SF1">
    <property type="entry name" value="HISTONE H2A DEUBIQUITINASE (DUF3755)"/>
    <property type="match status" value="1"/>
</dbReference>
<dbReference type="Proteomes" id="UP001567538">
    <property type="component" value="Unassembled WGS sequence"/>
</dbReference>
<name>A0ABD1G4Y1_SALDI</name>
<feature type="compositionally biased region" description="Basic and acidic residues" evidence="1">
    <location>
        <begin position="98"/>
        <end position="109"/>
    </location>
</feature>
<reference evidence="2 3" key="1">
    <citation type="submission" date="2024-06" db="EMBL/GenBank/DDBJ databases">
        <title>A chromosome level genome sequence of Diviner's sage (Salvia divinorum).</title>
        <authorList>
            <person name="Ford S.A."/>
            <person name="Ro D.-K."/>
            <person name="Ness R.W."/>
            <person name="Phillips M.A."/>
        </authorList>
    </citation>
    <scope>NUCLEOTIDE SEQUENCE [LARGE SCALE GENOMIC DNA]</scope>
    <source>
        <strain evidence="2">SAF-2024a</strain>
        <tissue evidence="2">Leaf</tissue>
    </source>
</reference>
<evidence type="ECO:0000313" key="3">
    <source>
        <dbReference type="Proteomes" id="UP001567538"/>
    </source>
</evidence>
<sequence>MAAGDSNTSKGGTSMKANGGRALAAENLAAVQPNRRELLHNPGLSLEWTPHEESALEDLLVKYASESTPTLYVIIAQALRGKTVRDVALRCIWMNKPENGKRKNEDIGPSRKNKGKKFQEKGSDALPESSQVANGVNGLAVMSVDVDSGDRLNAIGDPAGQILRNNARAMDQIFNNNFSAGKIDENIRLFTEVRANINLILNEFVQKPQGDINLILKELRLEDMTEFKQSMPPFPVKLNDDMANSILP</sequence>
<evidence type="ECO:0000313" key="2">
    <source>
        <dbReference type="EMBL" id="KAL1538106.1"/>
    </source>
</evidence>
<organism evidence="2 3">
    <name type="scientific">Salvia divinorum</name>
    <name type="common">Maria pastora</name>
    <name type="synonym">Diviner's sage</name>
    <dbReference type="NCBI Taxonomy" id="28513"/>
    <lineage>
        <taxon>Eukaryota</taxon>
        <taxon>Viridiplantae</taxon>
        <taxon>Streptophyta</taxon>
        <taxon>Embryophyta</taxon>
        <taxon>Tracheophyta</taxon>
        <taxon>Spermatophyta</taxon>
        <taxon>Magnoliopsida</taxon>
        <taxon>eudicotyledons</taxon>
        <taxon>Gunneridae</taxon>
        <taxon>Pentapetalae</taxon>
        <taxon>asterids</taxon>
        <taxon>lamiids</taxon>
        <taxon>Lamiales</taxon>
        <taxon>Lamiaceae</taxon>
        <taxon>Nepetoideae</taxon>
        <taxon>Mentheae</taxon>
        <taxon>Salviinae</taxon>
        <taxon>Salvia</taxon>
        <taxon>Salvia subgen. Calosphace</taxon>
    </lineage>
</organism>
<dbReference type="InterPro" id="IPR001005">
    <property type="entry name" value="SANT/Myb"/>
</dbReference>
<proteinExistence type="predicted"/>
<protein>
    <recommendedName>
        <fullName evidence="4">Myb-like domain-containing protein</fullName>
    </recommendedName>
</protein>
<accession>A0ABD1G4Y1</accession>
<evidence type="ECO:0000256" key="1">
    <source>
        <dbReference type="SAM" id="MobiDB-lite"/>
    </source>
</evidence>